<accession>A0AAD7ELX9</accession>
<reference evidence="2" key="1">
    <citation type="submission" date="2023-03" db="EMBL/GenBank/DDBJ databases">
        <title>Massive genome expansion in bonnet fungi (Mycena s.s.) driven by repeated elements and novel gene families across ecological guilds.</title>
        <authorList>
            <consortium name="Lawrence Berkeley National Laboratory"/>
            <person name="Harder C.B."/>
            <person name="Miyauchi S."/>
            <person name="Viragh M."/>
            <person name="Kuo A."/>
            <person name="Thoen E."/>
            <person name="Andreopoulos B."/>
            <person name="Lu D."/>
            <person name="Skrede I."/>
            <person name="Drula E."/>
            <person name="Henrissat B."/>
            <person name="Morin E."/>
            <person name="Kohler A."/>
            <person name="Barry K."/>
            <person name="LaButti K."/>
            <person name="Morin E."/>
            <person name="Salamov A."/>
            <person name="Lipzen A."/>
            <person name="Mereny Z."/>
            <person name="Hegedus B."/>
            <person name="Baldrian P."/>
            <person name="Stursova M."/>
            <person name="Weitz H."/>
            <person name="Taylor A."/>
            <person name="Grigoriev I.V."/>
            <person name="Nagy L.G."/>
            <person name="Martin F."/>
            <person name="Kauserud H."/>
        </authorList>
    </citation>
    <scope>NUCLEOTIDE SEQUENCE</scope>
    <source>
        <strain evidence="2">CBHHK002</strain>
    </source>
</reference>
<evidence type="ECO:0000313" key="2">
    <source>
        <dbReference type="EMBL" id="KAJ7333973.1"/>
    </source>
</evidence>
<dbReference type="EMBL" id="JARIHO010000033">
    <property type="protein sequence ID" value="KAJ7333973.1"/>
    <property type="molecule type" value="Genomic_DNA"/>
</dbReference>
<keyword evidence="3" id="KW-1185">Reference proteome</keyword>
<dbReference type="AlphaFoldDB" id="A0AAD7ELX9"/>
<feature type="chain" id="PRO_5042281074" evidence="1">
    <location>
        <begin position="21"/>
        <end position="96"/>
    </location>
</feature>
<organism evidence="2 3">
    <name type="scientific">Mycena albidolilacea</name>
    <dbReference type="NCBI Taxonomy" id="1033008"/>
    <lineage>
        <taxon>Eukaryota</taxon>
        <taxon>Fungi</taxon>
        <taxon>Dikarya</taxon>
        <taxon>Basidiomycota</taxon>
        <taxon>Agaricomycotina</taxon>
        <taxon>Agaricomycetes</taxon>
        <taxon>Agaricomycetidae</taxon>
        <taxon>Agaricales</taxon>
        <taxon>Marasmiineae</taxon>
        <taxon>Mycenaceae</taxon>
        <taxon>Mycena</taxon>
    </lineage>
</organism>
<proteinExistence type="predicted"/>
<evidence type="ECO:0000313" key="3">
    <source>
        <dbReference type="Proteomes" id="UP001218218"/>
    </source>
</evidence>
<gene>
    <name evidence="2" type="ORF">DFH08DRAFT_965743</name>
</gene>
<protein>
    <submittedName>
        <fullName evidence="2">Uncharacterized protein</fullName>
    </submittedName>
</protein>
<sequence>MQLKLNCLLLALALVTSASAQGIHCSQLGGTCGGFAGIPCCGDAFCGGLDPNVADAAGTCCVARNGNCNTEVDCCDKTEVCRMDRAYTVKRCLPPV</sequence>
<name>A0AAD7ELX9_9AGAR</name>
<keyword evidence="1" id="KW-0732">Signal</keyword>
<comment type="caution">
    <text evidence="2">The sequence shown here is derived from an EMBL/GenBank/DDBJ whole genome shotgun (WGS) entry which is preliminary data.</text>
</comment>
<evidence type="ECO:0000256" key="1">
    <source>
        <dbReference type="SAM" id="SignalP"/>
    </source>
</evidence>
<feature type="signal peptide" evidence="1">
    <location>
        <begin position="1"/>
        <end position="20"/>
    </location>
</feature>
<dbReference type="Proteomes" id="UP001218218">
    <property type="component" value="Unassembled WGS sequence"/>
</dbReference>